<evidence type="ECO:0000313" key="3">
    <source>
        <dbReference type="EMBL" id="OGF83104.1"/>
    </source>
</evidence>
<dbReference type="Proteomes" id="UP000178046">
    <property type="component" value="Unassembled WGS sequence"/>
</dbReference>
<name>A0A1F5X5E3_9BACT</name>
<dbReference type="CDD" id="cd03401">
    <property type="entry name" value="SPFH_prohibitin"/>
    <property type="match status" value="1"/>
</dbReference>
<protein>
    <recommendedName>
        <fullName evidence="2">Band 7 domain-containing protein</fullName>
    </recommendedName>
</protein>
<dbReference type="Gene3D" id="3.30.479.30">
    <property type="entry name" value="Band 7 domain"/>
    <property type="match status" value="1"/>
</dbReference>
<dbReference type="EMBL" id="MFIA01000006">
    <property type="protein sequence ID" value="OGF83104.1"/>
    <property type="molecule type" value="Genomic_DNA"/>
</dbReference>
<evidence type="ECO:0000256" key="1">
    <source>
        <dbReference type="SAM" id="Phobius"/>
    </source>
</evidence>
<dbReference type="Pfam" id="PF01145">
    <property type="entry name" value="Band_7"/>
    <property type="match status" value="1"/>
</dbReference>
<feature type="transmembrane region" description="Helical" evidence="1">
    <location>
        <begin position="35"/>
        <end position="52"/>
    </location>
</feature>
<dbReference type="PANTHER" id="PTHR23222">
    <property type="entry name" value="PROHIBITIN"/>
    <property type="match status" value="1"/>
</dbReference>
<gene>
    <name evidence="3" type="ORF">A2924_03945</name>
</gene>
<dbReference type="GO" id="GO:0016020">
    <property type="term" value="C:membrane"/>
    <property type="evidence" value="ECO:0007669"/>
    <property type="project" value="InterPro"/>
</dbReference>
<organism evidence="3 4">
    <name type="scientific">Candidatus Giovannonibacteria bacterium RIFCSPLOWO2_01_FULL_44_16</name>
    <dbReference type="NCBI Taxonomy" id="1798348"/>
    <lineage>
        <taxon>Bacteria</taxon>
        <taxon>Candidatus Giovannoniibacteriota</taxon>
    </lineage>
</organism>
<keyword evidence="1" id="KW-1133">Transmembrane helix</keyword>
<sequence>MSLLLVVALVAYFGVNTLSGIFNEQSLVGRVLGRIHFVVVGLMLLITLVASVNQVPSGQVGIVSQFGAIMEQIDEGLQFVAPWRDVKLANIQVQTHPFNKLTTFSEESQDVFVDATLNVRISPNTVQALYRNVGPNWFQVLVSPRVQQNFKDETVKYKSVDVAPNREKIRHNVTERLKRELSPYSIEVTDLLLNNVDFDPAFKRAIGDKQIATQKALEEQQKVQVAKFQADQAIETAKGEGQATLERALREAKANKELAASVTPELIRYQMVQKLSDKIQVMMLPSGQNFILDSSLVGGKKDPVK</sequence>
<dbReference type="SMART" id="SM00244">
    <property type="entry name" value="PHB"/>
    <property type="match status" value="1"/>
</dbReference>
<comment type="caution">
    <text evidence="3">The sequence shown here is derived from an EMBL/GenBank/DDBJ whole genome shotgun (WGS) entry which is preliminary data.</text>
</comment>
<dbReference type="AlphaFoldDB" id="A0A1F5X5E3"/>
<evidence type="ECO:0000259" key="2">
    <source>
        <dbReference type="SMART" id="SM00244"/>
    </source>
</evidence>
<proteinExistence type="predicted"/>
<keyword evidence="1" id="KW-0472">Membrane</keyword>
<dbReference type="InterPro" id="IPR036013">
    <property type="entry name" value="Band_7/SPFH_dom_sf"/>
</dbReference>
<dbReference type="PANTHER" id="PTHR23222:SF0">
    <property type="entry name" value="PROHIBITIN 1"/>
    <property type="match status" value="1"/>
</dbReference>
<keyword evidence="1" id="KW-0812">Transmembrane</keyword>
<evidence type="ECO:0000313" key="4">
    <source>
        <dbReference type="Proteomes" id="UP000178046"/>
    </source>
</evidence>
<reference evidence="3 4" key="1">
    <citation type="journal article" date="2016" name="Nat. Commun.">
        <title>Thousands of microbial genomes shed light on interconnected biogeochemical processes in an aquifer system.</title>
        <authorList>
            <person name="Anantharaman K."/>
            <person name="Brown C.T."/>
            <person name="Hug L.A."/>
            <person name="Sharon I."/>
            <person name="Castelle C.J."/>
            <person name="Probst A.J."/>
            <person name="Thomas B.C."/>
            <person name="Singh A."/>
            <person name="Wilkins M.J."/>
            <person name="Karaoz U."/>
            <person name="Brodie E.L."/>
            <person name="Williams K.H."/>
            <person name="Hubbard S.S."/>
            <person name="Banfield J.F."/>
        </authorList>
    </citation>
    <scope>NUCLEOTIDE SEQUENCE [LARGE SCALE GENOMIC DNA]</scope>
</reference>
<dbReference type="SUPFAM" id="SSF117892">
    <property type="entry name" value="Band 7/SPFH domain"/>
    <property type="match status" value="1"/>
</dbReference>
<feature type="domain" description="Band 7" evidence="2">
    <location>
        <begin position="50"/>
        <end position="210"/>
    </location>
</feature>
<accession>A0A1F5X5E3</accession>
<dbReference type="InterPro" id="IPR001107">
    <property type="entry name" value="Band_7"/>
</dbReference>
<dbReference type="InterPro" id="IPR000163">
    <property type="entry name" value="Prohibitin"/>
</dbReference>